<evidence type="ECO:0000259" key="6">
    <source>
        <dbReference type="PROSITE" id="PS50262"/>
    </source>
</evidence>
<name>A0A3Q1F4V1_9TELE</name>
<dbReference type="GeneTree" id="ENSGT00940000161337"/>
<dbReference type="Gene3D" id="1.20.1070.10">
    <property type="entry name" value="Rhodopsin 7-helix transmembrane proteins"/>
    <property type="match status" value="1"/>
</dbReference>
<evidence type="ECO:0000313" key="8">
    <source>
        <dbReference type="Proteomes" id="UP000257200"/>
    </source>
</evidence>
<dbReference type="SUPFAM" id="SSF81321">
    <property type="entry name" value="Family A G protein-coupled receptor-like"/>
    <property type="match status" value="1"/>
</dbReference>
<comment type="subcellular location">
    <subcellularLocation>
        <location evidence="1">Membrane</location>
    </subcellularLocation>
</comment>
<feature type="transmembrane region" description="Helical" evidence="5">
    <location>
        <begin position="21"/>
        <end position="41"/>
    </location>
</feature>
<feature type="transmembrane region" description="Helical" evidence="5">
    <location>
        <begin position="53"/>
        <end position="76"/>
    </location>
</feature>
<sequence>SDLSTVLTYRDSSSTAVIKNVIVVALGLTISYINGTLIHTFRKHQVFYVNPRYILFIHMVVNDMIQLTTTISLFVFSYVFYKIHASICCLIITFAVFTTFNTPLNLAAMAVECYIAICFPLRHAELCTIRSTYVLIGWIWVMAAVTALPDVFITLATEPVRLFHSTIFCERNNLFRHPVSLKKRDVSYTVCLIGVWLTLFFIYFRIFFAAKSAKTAKPAGGDTKKARNTILLHGFQLLLCMLTYMAHEIRKGLVSWFPQHYVQVLFVCYIIIQILPRLISPIVYGLRDKTFKEYLKKYLLCTVSPDKSKVRAALNIRLHQIKGWNFSV</sequence>
<dbReference type="InterPro" id="IPR000276">
    <property type="entry name" value="GPCR_Rhodpsn"/>
</dbReference>
<feature type="transmembrane region" description="Helical" evidence="5">
    <location>
        <begin position="261"/>
        <end position="286"/>
    </location>
</feature>
<dbReference type="PROSITE" id="PS50262">
    <property type="entry name" value="G_PROTEIN_RECEP_F1_2"/>
    <property type="match status" value="1"/>
</dbReference>
<dbReference type="Pfam" id="PF00001">
    <property type="entry name" value="7tm_1"/>
    <property type="match status" value="1"/>
</dbReference>
<dbReference type="Ensembl" id="ENSAPOT00000013571.1">
    <property type="protein sequence ID" value="ENSAPOP00000002365.1"/>
    <property type="gene ID" value="ENSAPOG00000003796.1"/>
</dbReference>
<dbReference type="GO" id="GO:0016020">
    <property type="term" value="C:membrane"/>
    <property type="evidence" value="ECO:0007669"/>
    <property type="project" value="UniProtKB-SubCell"/>
</dbReference>
<dbReference type="STRING" id="80966.ENSAPOP00000002365"/>
<feature type="domain" description="G-protein coupled receptors family 1 profile" evidence="6">
    <location>
        <begin position="33"/>
        <end position="284"/>
    </location>
</feature>
<evidence type="ECO:0000256" key="4">
    <source>
        <dbReference type="ARBA" id="ARBA00023136"/>
    </source>
</evidence>
<dbReference type="GO" id="GO:0005549">
    <property type="term" value="F:odorant binding"/>
    <property type="evidence" value="ECO:0007669"/>
    <property type="project" value="TreeGrafter"/>
</dbReference>
<dbReference type="Proteomes" id="UP000257200">
    <property type="component" value="Unplaced"/>
</dbReference>
<evidence type="ECO:0000256" key="5">
    <source>
        <dbReference type="SAM" id="Phobius"/>
    </source>
</evidence>
<keyword evidence="4 5" id="KW-0472">Membrane</keyword>
<keyword evidence="8" id="KW-1185">Reference proteome</keyword>
<feature type="transmembrane region" description="Helical" evidence="5">
    <location>
        <begin position="229"/>
        <end position="246"/>
    </location>
</feature>
<dbReference type="PRINTS" id="PR00237">
    <property type="entry name" value="GPCRRHODOPSN"/>
</dbReference>
<organism evidence="7 8">
    <name type="scientific">Acanthochromis polyacanthus</name>
    <name type="common">spiny chromis</name>
    <dbReference type="NCBI Taxonomy" id="80966"/>
    <lineage>
        <taxon>Eukaryota</taxon>
        <taxon>Metazoa</taxon>
        <taxon>Chordata</taxon>
        <taxon>Craniata</taxon>
        <taxon>Vertebrata</taxon>
        <taxon>Euteleostomi</taxon>
        <taxon>Actinopterygii</taxon>
        <taxon>Neopterygii</taxon>
        <taxon>Teleostei</taxon>
        <taxon>Neoteleostei</taxon>
        <taxon>Acanthomorphata</taxon>
        <taxon>Ovalentaria</taxon>
        <taxon>Pomacentridae</taxon>
        <taxon>Acanthochromis</taxon>
    </lineage>
</organism>
<evidence type="ECO:0000256" key="2">
    <source>
        <dbReference type="ARBA" id="ARBA00022692"/>
    </source>
</evidence>
<dbReference type="GO" id="GO:0004930">
    <property type="term" value="F:G protein-coupled receptor activity"/>
    <property type="evidence" value="ECO:0007669"/>
    <property type="project" value="InterPro"/>
</dbReference>
<feature type="transmembrane region" description="Helical" evidence="5">
    <location>
        <begin position="83"/>
        <end position="100"/>
    </location>
</feature>
<evidence type="ECO:0000313" key="7">
    <source>
        <dbReference type="Ensembl" id="ENSAPOP00000002365.1"/>
    </source>
</evidence>
<accession>A0A3Q1F4V1</accession>
<dbReference type="GO" id="GO:0004984">
    <property type="term" value="F:olfactory receptor activity"/>
    <property type="evidence" value="ECO:0007669"/>
    <property type="project" value="TreeGrafter"/>
</dbReference>
<feature type="transmembrane region" description="Helical" evidence="5">
    <location>
        <begin position="133"/>
        <end position="156"/>
    </location>
</feature>
<dbReference type="InterPro" id="IPR017452">
    <property type="entry name" value="GPCR_Rhodpsn_7TM"/>
</dbReference>
<dbReference type="CDD" id="cd00637">
    <property type="entry name" value="7tm_classA_rhodopsin-like"/>
    <property type="match status" value="1"/>
</dbReference>
<protein>
    <submittedName>
        <fullName evidence="7">Trace amine-associated receptor 1-like</fullName>
    </submittedName>
</protein>
<dbReference type="InterPro" id="IPR052921">
    <property type="entry name" value="GPCR1_Superfamily_Member"/>
</dbReference>
<dbReference type="InParanoid" id="A0A3Q1F4V1"/>
<evidence type="ECO:0000256" key="1">
    <source>
        <dbReference type="ARBA" id="ARBA00004370"/>
    </source>
</evidence>
<reference evidence="7" key="1">
    <citation type="submission" date="2025-08" db="UniProtKB">
        <authorList>
            <consortium name="Ensembl"/>
        </authorList>
    </citation>
    <scope>IDENTIFICATION</scope>
</reference>
<proteinExistence type="predicted"/>
<keyword evidence="2 5" id="KW-0812">Transmembrane</keyword>
<keyword evidence="3 5" id="KW-1133">Transmembrane helix</keyword>
<evidence type="ECO:0000256" key="3">
    <source>
        <dbReference type="ARBA" id="ARBA00022989"/>
    </source>
</evidence>
<dbReference type="FunFam" id="1.20.1070.10:FF:000096">
    <property type="entry name" value="Odorant receptor 131-2"/>
    <property type="match status" value="1"/>
</dbReference>
<feature type="transmembrane region" description="Helical" evidence="5">
    <location>
        <begin position="106"/>
        <end position="121"/>
    </location>
</feature>
<reference evidence="7" key="2">
    <citation type="submission" date="2025-09" db="UniProtKB">
        <authorList>
            <consortium name="Ensembl"/>
        </authorList>
    </citation>
    <scope>IDENTIFICATION</scope>
</reference>
<dbReference type="PANTHER" id="PTHR26451:SF998">
    <property type="entry name" value="ODORANT RECEPTOR-RELATED"/>
    <property type="match status" value="1"/>
</dbReference>
<feature type="transmembrane region" description="Helical" evidence="5">
    <location>
        <begin position="186"/>
        <end position="208"/>
    </location>
</feature>
<dbReference type="AlphaFoldDB" id="A0A3Q1F4V1"/>
<dbReference type="PANTHER" id="PTHR26451">
    <property type="entry name" value="G_PROTEIN_RECEP_F1_2 DOMAIN-CONTAINING PROTEIN"/>
    <property type="match status" value="1"/>
</dbReference>